<dbReference type="Proteomes" id="UP001341245">
    <property type="component" value="Unassembled WGS sequence"/>
</dbReference>
<protein>
    <submittedName>
        <fullName evidence="2">Uncharacterized protein</fullName>
    </submittedName>
</protein>
<name>A0ABR0TQL3_AURPU</name>
<sequence length="132" mass="15236">MGRAPRKQVPPKSPRAPVDLAPFFKSDPTSKEGKKIHMVKTDAEKLAEDLIHDDSIDLLAYMLVEAYSEWYRLKNNLGHAEAFYGMKKDVSEWVKHMVNSGDIERIKTSFIYSALRLRYLQLDLEKLVEDLP</sequence>
<feature type="region of interest" description="Disordered" evidence="1">
    <location>
        <begin position="1"/>
        <end position="31"/>
    </location>
</feature>
<reference evidence="2 3" key="1">
    <citation type="submission" date="2023-11" db="EMBL/GenBank/DDBJ databases">
        <title>Draft genome sequence and annotation of the polyextremotolerant black yeast-like fungus Aureobasidium pullulans NRRL 62042.</title>
        <authorList>
            <person name="Dielentheis-Frenken M.R.E."/>
            <person name="Wibberg D."/>
            <person name="Blank L.M."/>
            <person name="Tiso T."/>
        </authorList>
    </citation>
    <scope>NUCLEOTIDE SEQUENCE [LARGE SCALE GENOMIC DNA]</scope>
    <source>
        <strain evidence="2 3">NRRL 62042</strain>
    </source>
</reference>
<keyword evidence="3" id="KW-1185">Reference proteome</keyword>
<evidence type="ECO:0000313" key="2">
    <source>
        <dbReference type="EMBL" id="KAK6006724.1"/>
    </source>
</evidence>
<evidence type="ECO:0000313" key="3">
    <source>
        <dbReference type="Proteomes" id="UP001341245"/>
    </source>
</evidence>
<comment type="caution">
    <text evidence="2">The sequence shown here is derived from an EMBL/GenBank/DDBJ whole genome shotgun (WGS) entry which is preliminary data.</text>
</comment>
<organism evidence="2 3">
    <name type="scientific">Aureobasidium pullulans</name>
    <name type="common">Black yeast</name>
    <name type="synonym">Pullularia pullulans</name>
    <dbReference type="NCBI Taxonomy" id="5580"/>
    <lineage>
        <taxon>Eukaryota</taxon>
        <taxon>Fungi</taxon>
        <taxon>Dikarya</taxon>
        <taxon>Ascomycota</taxon>
        <taxon>Pezizomycotina</taxon>
        <taxon>Dothideomycetes</taxon>
        <taxon>Dothideomycetidae</taxon>
        <taxon>Dothideales</taxon>
        <taxon>Saccotheciaceae</taxon>
        <taxon>Aureobasidium</taxon>
    </lineage>
</organism>
<gene>
    <name evidence="2" type="ORF">QM012_005732</name>
</gene>
<accession>A0ABR0TQL3</accession>
<evidence type="ECO:0000256" key="1">
    <source>
        <dbReference type="SAM" id="MobiDB-lite"/>
    </source>
</evidence>
<dbReference type="EMBL" id="JASGXD010000003">
    <property type="protein sequence ID" value="KAK6006724.1"/>
    <property type="molecule type" value="Genomic_DNA"/>
</dbReference>
<proteinExistence type="predicted"/>